<dbReference type="SUPFAM" id="SSF54593">
    <property type="entry name" value="Glyoxalase/Bleomycin resistance protein/Dihydroxybiphenyl dioxygenase"/>
    <property type="match status" value="1"/>
</dbReference>
<dbReference type="CDD" id="cd08351">
    <property type="entry name" value="ChaP_like"/>
    <property type="match status" value="1"/>
</dbReference>
<dbReference type="OrthoDB" id="9810341at2"/>
<evidence type="ECO:0000313" key="3">
    <source>
        <dbReference type="Proteomes" id="UP000468735"/>
    </source>
</evidence>
<dbReference type="PROSITE" id="PS51819">
    <property type="entry name" value="VOC"/>
    <property type="match status" value="1"/>
</dbReference>
<gene>
    <name evidence="2" type="ORF">F8566_48590</name>
</gene>
<sequence>MSIDLNHTIVHARDKQAEAEFFGHILGLKVGAPWGPFVPVEADNGVTFDFMDSTEVQGQHYAFLVTDEEFDQIFARIKEAGITYWADPAHRKPGEINHHYGGRGVYFDSPNGHNLEAITSPYA</sequence>
<evidence type="ECO:0000259" key="1">
    <source>
        <dbReference type="PROSITE" id="PS51819"/>
    </source>
</evidence>
<organism evidence="2 3">
    <name type="scientific">Actinomadura rudentiformis</name>
    <dbReference type="NCBI Taxonomy" id="359158"/>
    <lineage>
        <taxon>Bacteria</taxon>
        <taxon>Bacillati</taxon>
        <taxon>Actinomycetota</taxon>
        <taxon>Actinomycetes</taxon>
        <taxon>Streptosporangiales</taxon>
        <taxon>Thermomonosporaceae</taxon>
        <taxon>Actinomadura</taxon>
    </lineage>
</organism>
<dbReference type="InterPro" id="IPR004360">
    <property type="entry name" value="Glyas_Fos-R_dOase_dom"/>
</dbReference>
<dbReference type="Gene3D" id="3.10.180.10">
    <property type="entry name" value="2,3-Dihydroxybiphenyl 1,2-Dioxygenase, domain 1"/>
    <property type="match status" value="1"/>
</dbReference>
<dbReference type="AlphaFoldDB" id="A0A6H9Y6D7"/>
<accession>A0A6H9Y6D7</accession>
<keyword evidence="3" id="KW-1185">Reference proteome</keyword>
<dbReference type="InterPro" id="IPR029068">
    <property type="entry name" value="Glyas_Bleomycin-R_OHBP_Dase"/>
</dbReference>
<protein>
    <submittedName>
        <fullName evidence="2">VOC family protein</fullName>
    </submittedName>
</protein>
<feature type="domain" description="VOC" evidence="1">
    <location>
        <begin position="4"/>
        <end position="120"/>
    </location>
</feature>
<name>A0A6H9Y6D7_9ACTN</name>
<evidence type="ECO:0000313" key="2">
    <source>
        <dbReference type="EMBL" id="KAB2339162.1"/>
    </source>
</evidence>
<dbReference type="Pfam" id="PF00903">
    <property type="entry name" value="Glyoxalase"/>
    <property type="match status" value="1"/>
</dbReference>
<comment type="caution">
    <text evidence="2">The sequence shown here is derived from an EMBL/GenBank/DDBJ whole genome shotgun (WGS) entry which is preliminary data.</text>
</comment>
<dbReference type="EMBL" id="WBMT01000037">
    <property type="protein sequence ID" value="KAB2339162.1"/>
    <property type="molecule type" value="Genomic_DNA"/>
</dbReference>
<dbReference type="RefSeq" id="WP_151571135.1">
    <property type="nucleotide sequence ID" value="NZ_WBMT01000037.1"/>
</dbReference>
<dbReference type="Proteomes" id="UP000468735">
    <property type="component" value="Unassembled WGS sequence"/>
</dbReference>
<dbReference type="InterPro" id="IPR037523">
    <property type="entry name" value="VOC_core"/>
</dbReference>
<reference evidence="2 3" key="1">
    <citation type="submission" date="2019-09" db="EMBL/GenBank/DDBJ databases">
        <title>Actinomadura physcomitrii sp. nov., a novel actinomycete isolated from moss [Physcomitrium sphaericum (Ludw) Fuernr].</title>
        <authorList>
            <person name="Zhuang X."/>
            <person name="Liu C."/>
        </authorList>
    </citation>
    <scope>NUCLEOTIDE SEQUENCE [LARGE SCALE GENOMIC DNA]</scope>
    <source>
        <strain evidence="2 3">HMC1</strain>
    </source>
</reference>
<proteinExistence type="predicted"/>